<protein>
    <submittedName>
        <fullName evidence="1">SDR family NAD(P)-dependent oxidoreductase</fullName>
    </submittedName>
</protein>
<dbReference type="GO" id="GO:0016491">
    <property type="term" value="F:oxidoreductase activity"/>
    <property type="evidence" value="ECO:0007669"/>
    <property type="project" value="TreeGrafter"/>
</dbReference>
<dbReference type="InterPro" id="IPR002347">
    <property type="entry name" value="SDR_fam"/>
</dbReference>
<proteinExistence type="predicted"/>
<name>A0A5M6ZFC4_9PROT</name>
<sequence length="252" mass="26197">MSLTLTSLPENYRALVFGAGGAIGGAFARALGADPRCGALFTVSRRPQSLSGARALTADFAEPDSIEAAARAAAKDGPLHLVIAATGVLHDGAELQPEKSWRDLDAERLAELMRINLIGPALIARHTLDHLARGSRDAPQKAVWAALSARVGSISDNQLGGWHGYRASKAALNQLIRTLSIELARKAPGAVCAGLHPGTVDTALSAPFQRSVPEGKLFTPGFAAESLLGVIDALTPADTGQVFDWAGEAIAP</sequence>
<organism evidence="1 2">
    <name type="scientific">Alkalicaulis satelles</name>
    <dbReference type="NCBI Taxonomy" id="2609175"/>
    <lineage>
        <taxon>Bacteria</taxon>
        <taxon>Pseudomonadati</taxon>
        <taxon>Pseudomonadota</taxon>
        <taxon>Alphaproteobacteria</taxon>
        <taxon>Maricaulales</taxon>
        <taxon>Maricaulaceae</taxon>
        <taxon>Alkalicaulis</taxon>
    </lineage>
</organism>
<dbReference type="SUPFAM" id="SSF51735">
    <property type="entry name" value="NAD(P)-binding Rossmann-fold domains"/>
    <property type="match status" value="1"/>
</dbReference>
<dbReference type="GO" id="GO:0005737">
    <property type="term" value="C:cytoplasm"/>
    <property type="evidence" value="ECO:0007669"/>
    <property type="project" value="TreeGrafter"/>
</dbReference>
<accession>A0A5M6ZFC4</accession>
<reference evidence="1 2" key="1">
    <citation type="submission" date="2019-09" db="EMBL/GenBank/DDBJ databases">
        <authorList>
            <person name="Kevbrin V."/>
            <person name="Grouzdev D.S."/>
        </authorList>
    </citation>
    <scope>NUCLEOTIDE SEQUENCE [LARGE SCALE GENOMIC DNA]</scope>
    <source>
        <strain evidence="1 2">G-192</strain>
    </source>
</reference>
<dbReference type="Pfam" id="PF00106">
    <property type="entry name" value="adh_short"/>
    <property type="match status" value="1"/>
</dbReference>
<gene>
    <name evidence="1" type="ORF">F1654_06465</name>
</gene>
<comment type="caution">
    <text evidence="1">The sequence shown here is derived from an EMBL/GenBank/DDBJ whole genome shotgun (WGS) entry which is preliminary data.</text>
</comment>
<dbReference type="Proteomes" id="UP000325122">
    <property type="component" value="Unassembled WGS sequence"/>
</dbReference>
<dbReference type="InterPro" id="IPR051468">
    <property type="entry name" value="Fungal_SecMetab_SDRs"/>
</dbReference>
<dbReference type="PRINTS" id="PR00081">
    <property type="entry name" value="GDHRDH"/>
</dbReference>
<evidence type="ECO:0000313" key="2">
    <source>
        <dbReference type="Proteomes" id="UP000325122"/>
    </source>
</evidence>
<dbReference type="PANTHER" id="PTHR43544:SF12">
    <property type="entry name" value="NAD(P)-BINDING ROSSMANN-FOLD SUPERFAMILY PROTEIN"/>
    <property type="match status" value="1"/>
</dbReference>
<keyword evidence="2" id="KW-1185">Reference proteome</keyword>
<dbReference type="InterPro" id="IPR036291">
    <property type="entry name" value="NAD(P)-bd_dom_sf"/>
</dbReference>
<dbReference type="AlphaFoldDB" id="A0A5M6ZFC4"/>
<dbReference type="Gene3D" id="3.40.50.720">
    <property type="entry name" value="NAD(P)-binding Rossmann-like Domain"/>
    <property type="match status" value="1"/>
</dbReference>
<evidence type="ECO:0000313" key="1">
    <source>
        <dbReference type="EMBL" id="KAA5803446.1"/>
    </source>
</evidence>
<dbReference type="RefSeq" id="WP_150022714.1">
    <property type="nucleotide sequence ID" value="NZ_VWOJ01000002.1"/>
</dbReference>
<dbReference type="PANTHER" id="PTHR43544">
    <property type="entry name" value="SHORT-CHAIN DEHYDROGENASE/REDUCTASE"/>
    <property type="match status" value="1"/>
</dbReference>
<dbReference type="EMBL" id="VWOJ01000002">
    <property type="protein sequence ID" value="KAA5803446.1"/>
    <property type="molecule type" value="Genomic_DNA"/>
</dbReference>